<dbReference type="GO" id="GO:0043190">
    <property type="term" value="C:ATP-binding cassette (ABC) transporter complex"/>
    <property type="evidence" value="ECO:0007669"/>
    <property type="project" value="InterPro"/>
</dbReference>
<dbReference type="SUPFAM" id="SSF81345">
    <property type="entry name" value="ABC transporter involved in vitamin B12 uptake, BtuC"/>
    <property type="match status" value="2"/>
</dbReference>
<dbReference type="InterPro" id="IPR001626">
    <property type="entry name" value="ABC_TroCD"/>
</dbReference>
<evidence type="ECO:0000256" key="3">
    <source>
        <dbReference type="ARBA" id="ARBA00022448"/>
    </source>
</evidence>
<reference evidence="10" key="1">
    <citation type="journal article" date="2014" name="Genome Announc.">
        <title>Draft Genome Sequences of Marine Flavobacterium Nonlabens Strains NR17, NR24, NR27, NR32, NR33, and Ara13.</title>
        <authorList>
            <person name="Nakanishi M."/>
            <person name="Meirelles P."/>
            <person name="Suzuki R."/>
            <person name="Takatani N."/>
            <person name="Mino S."/>
            <person name="Suda W."/>
            <person name="Oshima K."/>
            <person name="Hattori M."/>
            <person name="Ohkuma M."/>
            <person name="Hosokawa M."/>
            <person name="Miyashita K."/>
            <person name="Thompson F.L."/>
            <person name="Niwa A."/>
            <person name="Sawabe T."/>
            <person name="Sawabe T."/>
        </authorList>
    </citation>
    <scope>NUCLEOTIDE SEQUENCE [LARGE SCALE GENOMIC DNA]</scope>
    <source>
        <strain evidence="10">JCM 19294</strain>
    </source>
</reference>
<keyword evidence="7 9" id="KW-0472">Membrane</keyword>
<dbReference type="PANTHER" id="PTHR30477">
    <property type="entry name" value="ABC-TRANSPORTER METAL-BINDING PROTEIN"/>
    <property type="match status" value="1"/>
</dbReference>
<keyword evidence="11" id="KW-1185">Reference proteome</keyword>
<organism evidence="10 11">
    <name type="scientific">Nonlabens tegetincola</name>
    <dbReference type="NCBI Taxonomy" id="323273"/>
    <lineage>
        <taxon>Bacteria</taxon>
        <taxon>Pseudomonadati</taxon>
        <taxon>Bacteroidota</taxon>
        <taxon>Flavobacteriia</taxon>
        <taxon>Flavobacteriales</taxon>
        <taxon>Flavobacteriaceae</taxon>
        <taxon>Nonlabens</taxon>
    </lineage>
</organism>
<dbReference type="CDD" id="cd06550">
    <property type="entry name" value="TM_ABC_iron-siderophores_like"/>
    <property type="match status" value="1"/>
</dbReference>
<comment type="subcellular location">
    <subcellularLocation>
        <location evidence="1 8">Cell membrane</location>
        <topology evidence="1 8">Multi-pass membrane protein</topology>
    </subcellularLocation>
</comment>
<dbReference type="PANTHER" id="PTHR30477:SF8">
    <property type="entry name" value="METAL TRANSPORT SYSTEM MEMBRANE PROTEIN CT_070-RELATED"/>
    <property type="match status" value="1"/>
</dbReference>
<name>A0A090Q1P9_9FLAO</name>
<evidence type="ECO:0000256" key="8">
    <source>
        <dbReference type="RuleBase" id="RU003943"/>
    </source>
</evidence>
<comment type="similarity">
    <text evidence="2 8">Belongs to the ABC-3 integral membrane protein family.</text>
</comment>
<evidence type="ECO:0000256" key="1">
    <source>
        <dbReference type="ARBA" id="ARBA00004651"/>
    </source>
</evidence>
<feature type="transmembrane region" description="Helical" evidence="9">
    <location>
        <begin position="90"/>
        <end position="109"/>
    </location>
</feature>
<dbReference type="STRING" id="319236.BST91_10335"/>
<evidence type="ECO:0000256" key="7">
    <source>
        <dbReference type="ARBA" id="ARBA00023136"/>
    </source>
</evidence>
<feature type="transmembrane region" description="Helical" evidence="9">
    <location>
        <begin position="216"/>
        <end position="236"/>
    </location>
</feature>
<feature type="transmembrane region" description="Helical" evidence="9">
    <location>
        <begin position="59"/>
        <end position="78"/>
    </location>
</feature>
<dbReference type="AlphaFoldDB" id="A0A090Q1P9"/>
<dbReference type="GO" id="GO:0010043">
    <property type="term" value="P:response to zinc ion"/>
    <property type="evidence" value="ECO:0007669"/>
    <property type="project" value="TreeGrafter"/>
</dbReference>
<dbReference type="Proteomes" id="UP000029221">
    <property type="component" value="Unassembled WGS sequence"/>
</dbReference>
<evidence type="ECO:0000313" key="10">
    <source>
        <dbReference type="EMBL" id="GAK96122.1"/>
    </source>
</evidence>
<comment type="caution">
    <text evidence="10">The sequence shown here is derived from an EMBL/GenBank/DDBJ whole genome shotgun (WGS) entry which is preliminary data.</text>
</comment>
<evidence type="ECO:0000313" key="11">
    <source>
        <dbReference type="Proteomes" id="UP000029221"/>
    </source>
</evidence>
<evidence type="ECO:0000256" key="2">
    <source>
        <dbReference type="ARBA" id="ARBA00008034"/>
    </source>
</evidence>
<dbReference type="Gene3D" id="1.10.3470.10">
    <property type="entry name" value="ABC transporter involved in vitamin B12 uptake, BtuC"/>
    <property type="match status" value="1"/>
</dbReference>
<proteinExistence type="inferred from homology"/>
<keyword evidence="3 8" id="KW-0813">Transport</keyword>
<dbReference type="Pfam" id="PF00950">
    <property type="entry name" value="ABC-3"/>
    <property type="match status" value="2"/>
</dbReference>
<keyword evidence="4" id="KW-1003">Cell membrane</keyword>
<gene>
    <name evidence="10" type="ORF">JCM19294_2904</name>
</gene>
<keyword evidence="5 8" id="KW-0812">Transmembrane</keyword>
<feature type="transmembrane region" description="Helical" evidence="9">
    <location>
        <begin position="187"/>
        <end position="210"/>
    </location>
</feature>
<dbReference type="InterPro" id="IPR037294">
    <property type="entry name" value="ABC_BtuC-like"/>
</dbReference>
<feature type="transmembrane region" description="Helical" evidence="9">
    <location>
        <begin position="156"/>
        <end position="175"/>
    </location>
</feature>
<feature type="transmembrane region" description="Helical" evidence="9">
    <location>
        <begin position="243"/>
        <end position="261"/>
    </location>
</feature>
<keyword evidence="6 9" id="KW-1133">Transmembrane helix</keyword>
<accession>A0A090Q1P9</accession>
<feature type="transmembrane region" description="Helical" evidence="9">
    <location>
        <begin position="36"/>
        <end position="53"/>
    </location>
</feature>
<evidence type="ECO:0000256" key="4">
    <source>
        <dbReference type="ARBA" id="ARBA00022475"/>
    </source>
</evidence>
<dbReference type="EMBL" id="BBML01000001">
    <property type="protein sequence ID" value="GAK96122.1"/>
    <property type="molecule type" value="Genomic_DNA"/>
</dbReference>
<protein>
    <submittedName>
        <fullName evidence="10">Manganese ABC transporter</fullName>
    </submittedName>
</protein>
<evidence type="ECO:0000256" key="6">
    <source>
        <dbReference type="ARBA" id="ARBA00022989"/>
    </source>
</evidence>
<evidence type="ECO:0000256" key="9">
    <source>
        <dbReference type="SAM" id="Phobius"/>
    </source>
</evidence>
<sequence length="398" mass="43495">MNPEIAILLISCLTAVACAIPGVFLVLRKMALISDAISHSILPGIVIGFFITHDLASPWLILLAAISGIVTVWLVEAIQKTGLVKEDTAIGLVFPALFSIGVLLIAIYANDVHLDTDAVLVGKLEYAPFDNWIINSSSNQEGITNPEDLINMGPKSLWTTGSVLLVTLVLLGLFYKELKLSTFDIGLTSALGFSPVILHYGLMSVASVTTVVSFDAVGAILVVALMIAPAATAYLLTNDLKKMLLLSVVFGILAAFGGYYLSMWLDASISGSITTVLGLIFLLVYLFAPSRGLLAVLFRQRRQRTEVSLLTFLLHLNNHESIEERSVTHLQEHINWGKVRAKKVLKLALENNMISKNGDVITLSNKGKEFTEKALDYIITNKDEKIEDMKDDFFLFRG</sequence>
<dbReference type="eggNOG" id="COG1108">
    <property type="taxonomic scope" value="Bacteria"/>
</dbReference>
<dbReference type="GO" id="GO:0055085">
    <property type="term" value="P:transmembrane transport"/>
    <property type="evidence" value="ECO:0007669"/>
    <property type="project" value="InterPro"/>
</dbReference>
<evidence type="ECO:0000256" key="5">
    <source>
        <dbReference type="ARBA" id="ARBA00022692"/>
    </source>
</evidence>
<feature type="transmembrane region" description="Helical" evidence="9">
    <location>
        <begin position="273"/>
        <end position="298"/>
    </location>
</feature>
<feature type="transmembrane region" description="Helical" evidence="9">
    <location>
        <begin position="6"/>
        <end position="27"/>
    </location>
</feature>